<reference evidence="2" key="1">
    <citation type="journal article" date="2014" name="Int. J. Syst. Evol. Microbiol.">
        <title>Complete genome sequence of Corynebacterium casei LMG S-19264T (=DSM 44701T), isolated from a smear-ripened cheese.</title>
        <authorList>
            <consortium name="US DOE Joint Genome Institute (JGI-PGF)"/>
            <person name="Walter F."/>
            <person name="Albersmeier A."/>
            <person name="Kalinowski J."/>
            <person name="Ruckert C."/>
        </authorList>
    </citation>
    <scope>NUCLEOTIDE SEQUENCE</scope>
    <source>
        <strain evidence="2">JCM 19596</strain>
    </source>
</reference>
<comment type="caution">
    <text evidence="2">The sequence shown here is derived from an EMBL/GenBank/DDBJ whole genome shotgun (WGS) entry which is preliminary data.</text>
</comment>
<feature type="transmembrane region" description="Helical" evidence="1">
    <location>
        <begin position="21"/>
        <end position="41"/>
    </location>
</feature>
<evidence type="ECO:0000313" key="3">
    <source>
        <dbReference type="Proteomes" id="UP000607197"/>
    </source>
</evidence>
<sequence>MTPEQVNAEMQYRRDSMNQSVWPAILLPVVVTALALVSGGLF</sequence>
<gene>
    <name evidence="2" type="ORF">GCM10009039_28930</name>
</gene>
<organism evidence="2 3">
    <name type="scientific">Halocalculus aciditolerans</name>
    <dbReference type="NCBI Taxonomy" id="1383812"/>
    <lineage>
        <taxon>Archaea</taxon>
        <taxon>Methanobacteriati</taxon>
        <taxon>Methanobacteriota</taxon>
        <taxon>Stenosarchaea group</taxon>
        <taxon>Halobacteria</taxon>
        <taxon>Halobacteriales</taxon>
        <taxon>Halobacteriaceae</taxon>
        <taxon>Halocalculus</taxon>
    </lineage>
</organism>
<accession>A0A830FQ22</accession>
<dbReference type="Proteomes" id="UP000607197">
    <property type="component" value="Unassembled WGS sequence"/>
</dbReference>
<keyword evidence="3" id="KW-1185">Reference proteome</keyword>
<name>A0A830FQ22_9EURY</name>
<dbReference type="AlphaFoldDB" id="A0A830FQ22"/>
<evidence type="ECO:0000313" key="2">
    <source>
        <dbReference type="EMBL" id="GGL69192.1"/>
    </source>
</evidence>
<evidence type="ECO:0000256" key="1">
    <source>
        <dbReference type="SAM" id="Phobius"/>
    </source>
</evidence>
<proteinExistence type="predicted"/>
<keyword evidence="1" id="KW-0472">Membrane</keyword>
<keyword evidence="1" id="KW-0812">Transmembrane</keyword>
<reference evidence="2" key="2">
    <citation type="submission" date="2020-09" db="EMBL/GenBank/DDBJ databases">
        <authorList>
            <person name="Sun Q."/>
            <person name="Ohkuma M."/>
        </authorList>
    </citation>
    <scope>NUCLEOTIDE SEQUENCE</scope>
    <source>
        <strain evidence="2">JCM 19596</strain>
    </source>
</reference>
<protein>
    <submittedName>
        <fullName evidence="2">Uncharacterized protein</fullName>
    </submittedName>
</protein>
<dbReference type="RefSeq" id="WP_268239814.1">
    <property type="nucleotide sequence ID" value="NZ_BMPG01000004.1"/>
</dbReference>
<dbReference type="EMBL" id="BMPG01000004">
    <property type="protein sequence ID" value="GGL69192.1"/>
    <property type="molecule type" value="Genomic_DNA"/>
</dbReference>
<keyword evidence="1" id="KW-1133">Transmembrane helix</keyword>